<feature type="domain" description="CW-type" evidence="14">
    <location>
        <begin position="984"/>
        <end position="1038"/>
    </location>
</feature>
<feature type="region of interest" description="Disordered" evidence="11">
    <location>
        <begin position="466"/>
        <end position="516"/>
    </location>
</feature>
<feature type="region of interest" description="Disordered" evidence="11">
    <location>
        <begin position="757"/>
        <end position="814"/>
    </location>
</feature>
<name>A0A6J1CJE3_MOMCH</name>
<protein>
    <submittedName>
        <fullName evidence="17">Histone-lysine N-methyltransferase ASHH2</fullName>
    </submittedName>
</protein>
<proteinExistence type="predicted"/>
<feature type="compositionally biased region" description="Basic residues" evidence="11">
    <location>
        <begin position="791"/>
        <end position="802"/>
    </location>
</feature>
<dbReference type="CDD" id="cd19172">
    <property type="entry name" value="SET_SETD2"/>
    <property type="match status" value="1"/>
</dbReference>
<dbReference type="SMART" id="SM00317">
    <property type="entry name" value="SET"/>
    <property type="match status" value="1"/>
</dbReference>
<evidence type="ECO:0000256" key="11">
    <source>
        <dbReference type="SAM" id="MobiDB-lite"/>
    </source>
</evidence>
<keyword evidence="9" id="KW-0862">Zinc</keyword>
<dbReference type="PROSITE" id="PS50868">
    <property type="entry name" value="POST_SET"/>
    <property type="match status" value="1"/>
</dbReference>
<organism evidence="16 17">
    <name type="scientific">Momordica charantia</name>
    <name type="common">Bitter gourd</name>
    <name type="synonym">Balsam pear</name>
    <dbReference type="NCBI Taxonomy" id="3673"/>
    <lineage>
        <taxon>Eukaryota</taxon>
        <taxon>Viridiplantae</taxon>
        <taxon>Streptophyta</taxon>
        <taxon>Embryophyta</taxon>
        <taxon>Tracheophyta</taxon>
        <taxon>Spermatophyta</taxon>
        <taxon>Magnoliopsida</taxon>
        <taxon>eudicotyledons</taxon>
        <taxon>Gunneridae</taxon>
        <taxon>Pentapetalae</taxon>
        <taxon>rosids</taxon>
        <taxon>fabids</taxon>
        <taxon>Cucurbitales</taxon>
        <taxon>Cucurbitaceae</taxon>
        <taxon>Momordiceae</taxon>
        <taxon>Momordica</taxon>
    </lineage>
</organism>
<keyword evidence="16" id="KW-1185">Reference proteome</keyword>
<dbReference type="GO" id="GO:0005694">
    <property type="term" value="C:chromosome"/>
    <property type="evidence" value="ECO:0007669"/>
    <property type="project" value="UniProtKB-SubCell"/>
</dbReference>
<evidence type="ECO:0000259" key="13">
    <source>
        <dbReference type="PROSITE" id="PS50868"/>
    </source>
</evidence>
<gene>
    <name evidence="17" type="primary">LOC111011870</name>
</gene>
<feature type="compositionally biased region" description="Basic residues" evidence="11">
    <location>
        <begin position="469"/>
        <end position="493"/>
    </location>
</feature>
<dbReference type="GO" id="GO:0032259">
    <property type="term" value="P:methylation"/>
    <property type="evidence" value="ECO:0007669"/>
    <property type="project" value="UniProtKB-KW"/>
</dbReference>
<feature type="region of interest" description="Disordered" evidence="11">
    <location>
        <begin position="1729"/>
        <end position="1774"/>
    </location>
</feature>
<dbReference type="FunFam" id="2.170.270.10:FF:000035">
    <property type="entry name" value="Histone-lysine N-methyltransferase"/>
    <property type="match status" value="1"/>
</dbReference>
<feature type="compositionally biased region" description="Basic residues" evidence="11">
    <location>
        <begin position="885"/>
        <end position="903"/>
    </location>
</feature>
<feature type="region of interest" description="Disordered" evidence="11">
    <location>
        <begin position="1935"/>
        <end position="1980"/>
    </location>
</feature>
<feature type="compositionally biased region" description="Low complexity" evidence="11">
    <location>
        <begin position="1966"/>
        <end position="1978"/>
    </location>
</feature>
<feature type="domain" description="SET" evidence="12">
    <location>
        <begin position="1154"/>
        <end position="1271"/>
    </location>
</feature>
<evidence type="ECO:0000256" key="4">
    <source>
        <dbReference type="ARBA" id="ARBA00022603"/>
    </source>
</evidence>
<evidence type="ECO:0000256" key="1">
    <source>
        <dbReference type="ARBA" id="ARBA00004123"/>
    </source>
</evidence>
<dbReference type="InterPro" id="IPR044437">
    <property type="entry name" value="SETD2/Set2_SET"/>
</dbReference>
<dbReference type="SUPFAM" id="SSF82199">
    <property type="entry name" value="SET domain"/>
    <property type="match status" value="1"/>
</dbReference>
<evidence type="ECO:0000313" key="17">
    <source>
        <dbReference type="RefSeq" id="XP_022141511.1"/>
    </source>
</evidence>
<feature type="compositionally biased region" description="Polar residues" evidence="11">
    <location>
        <begin position="1950"/>
        <end position="1961"/>
    </location>
</feature>
<evidence type="ECO:0000256" key="3">
    <source>
        <dbReference type="ARBA" id="ARBA00022454"/>
    </source>
</evidence>
<dbReference type="GO" id="GO:0005634">
    <property type="term" value="C:nucleus"/>
    <property type="evidence" value="ECO:0007669"/>
    <property type="project" value="UniProtKB-SubCell"/>
</dbReference>
<evidence type="ECO:0000256" key="2">
    <source>
        <dbReference type="ARBA" id="ARBA00004286"/>
    </source>
</evidence>
<comment type="subcellular location">
    <subcellularLocation>
        <location evidence="2">Chromosome</location>
    </subcellularLocation>
    <subcellularLocation>
        <location evidence="1">Nucleus</location>
    </subcellularLocation>
</comment>
<dbReference type="InterPro" id="IPR006560">
    <property type="entry name" value="AWS_dom"/>
</dbReference>
<evidence type="ECO:0000256" key="10">
    <source>
        <dbReference type="ARBA" id="ARBA00023242"/>
    </source>
</evidence>
<dbReference type="Pfam" id="PF07496">
    <property type="entry name" value="zf-CW"/>
    <property type="match status" value="1"/>
</dbReference>
<feature type="domain" description="AWS" evidence="15">
    <location>
        <begin position="1102"/>
        <end position="1152"/>
    </location>
</feature>
<reference evidence="17" key="1">
    <citation type="submission" date="2025-08" db="UniProtKB">
        <authorList>
            <consortium name="RefSeq"/>
        </authorList>
    </citation>
    <scope>IDENTIFICATION</scope>
    <source>
        <strain evidence="17">OHB3-1</strain>
    </source>
</reference>
<feature type="region of interest" description="Disordered" evidence="11">
    <location>
        <begin position="1473"/>
        <end position="1495"/>
    </location>
</feature>
<feature type="compositionally biased region" description="Basic residues" evidence="11">
    <location>
        <begin position="1477"/>
        <end position="1488"/>
    </location>
</feature>
<evidence type="ECO:0000256" key="9">
    <source>
        <dbReference type="ARBA" id="ARBA00022833"/>
    </source>
</evidence>
<evidence type="ECO:0000313" key="16">
    <source>
        <dbReference type="Proteomes" id="UP000504603"/>
    </source>
</evidence>
<feature type="region of interest" description="Disordered" evidence="11">
    <location>
        <begin position="705"/>
        <end position="725"/>
    </location>
</feature>
<dbReference type="SMART" id="SM00508">
    <property type="entry name" value="PostSET"/>
    <property type="match status" value="1"/>
</dbReference>
<keyword evidence="6" id="KW-0949">S-adenosyl-L-methionine</keyword>
<feature type="compositionally biased region" description="Polar residues" evidence="11">
    <location>
        <begin position="773"/>
        <end position="783"/>
    </location>
</feature>
<dbReference type="Pfam" id="PF00856">
    <property type="entry name" value="SET"/>
    <property type="match status" value="1"/>
</dbReference>
<keyword evidence="8" id="KW-0863">Zinc-finger</keyword>
<dbReference type="PROSITE" id="PS50280">
    <property type="entry name" value="SET"/>
    <property type="match status" value="1"/>
</dbReference>
<keyword evidence="7" id="KW-0479">Metal-binding</keyword>
<dbReference type="Gene3D" id="3.30.40.100">
    <property type="match status" value="1"/>
</dbReference>
<evidence type="ECO:0000259" key="14">
    <source>
        <dbReference type="PROSITE" id="PS51050"/>
    </source>
</evidence>
<dbReference type="PROSITE" id="PS51215">
    <property type="entry name" value="AWS"/>
    <property type="match status" value="1"/>
</dbReference>
<dbReference type="GO" id="GO:0008270">
    <property type="term" value="F:zinc ion binding"/>
    <property type="evidence" value="ECO:0007669"/>
    <property type="project" value="UniProtKB-KW"/>
</dbReference>
<feature type="domain" description="Post-SET" evidence="13">
    <location>
        <begin position="1279"/>
        <end position="1295"/>
    </location>
</feature>
<evidence type="ECO:0000256" key="5">
    <source>
        <dbReference type="ARBA" id="ARBA00022679"/>
    </source>
</evidence>
<dbReference type="InterPro" id="IPR011124">
    <property type="entry name" value="Znf_CW"/>
</dbReference>
<dbReference type="PROSITE" id="PS51050">
    <property type="entry name" value="ZF_CW"/>
    <property type="match status" value="1"/>
</dbReference>
<dbReference type="InterPro" id="IPR001214">
    <property type="entry name" value="SET_dom"/>
</dbReference>
<dbReference type="Proteomes" id="UP000504603">
    <property type="component" value="Unplaced"/>
</dbReference>
<keyword evidence="4" id="KW-0489">Methyltransferase</keyword>
<feature type="compositionally biased region" description="Basic and acidic residues" evidence="11">
    <location>
        <begin position="705"/>
        <end position="715"/>
    </location>
</feature>
<feature type="region of interest" description="Disordered" evidence="11">
    <location>
        <begin position="533"/>
        <end position="575"/>
    </location>
</feature>
<dbReference type="InterPro" id="IPR003616">
    <property type="entry name" value="Post-SET_dom"/>
</dbReference>
<keyword evidence="5" id="KW-0808">Transferase</keyword>
<dbReference type="InterPro" id="IPR050777">
    <property type="entry name" value="SET2_Histone-Lys_MeTrsfase"/>
</dbReference>
<feature type="compositionally biased region" description="Polar residues" evidence="11">
    <location>
        <begin position="1745"/>
        <end position="1756"/>
    </location>
</feature>
<dbReference type="Gene3D" id="2.170.270.10">
    <property type="entry name" value="SET domain"/>
    <property type="match status" value="1"/>
</dbReference>
<evidence type="ECO:0000256" key="6">
    <source>
        <dbReference type="ARBA" id="ARBA00022691"/>
    </source>
</evidence>
<sequence length="2082" mass="229329">MGSCDDPAVIGEPFRGSVTQLVRCSSQPLPKQQSRQKMTSCPSNYSEGQMFESDRGLGALATNICTNSSEPAAAGEDGTFRGSEHADTLILDERLDSDSGVSDPFLNEENDACNLENRTLSLDTKESQDVDGIVGISGCRTTMDMVSLTGSSANCVKPDELDDNSCVIAESSKVERDDTVDDSPILEQMGTCTDDLKSPSHVSEIVSNLASANGFPSDFIQIQQNKPDNDGAGCSFSDSVDRITDASVEIVADMLNEMSPLQSDQILSIHVGQSVANYDQYICQMDGKSLSGTSGETVTEVADMNSNPESCLQVLPSQGCQRIREYLQSDGSLTIHSPENDGCDENHVSNSSKYIPKVVEEDIDILTYDNGDAREHIVHKIENDCNLEEAIFRVNPNCVELLALPLPSQPPDFGKDGFYEMLSAEDILIKDISSVNSCDVGCQDNNDIEKVGCVSEVKCPETVVLSSKRSGRRRASSQKSLTKRALRKSKKKLPQPLIFDTSRKRRSSISRPARPSPWGSLGYIIQSFEKSDNDLVNQSQKQGNKKSKGNQGGTKRNKKQASDSSHRSRKGTQGKCATSTNCIRLKVKLGKNSGHNFLNIMVPEVADSSLSAKGISCNYGNESYWEGNLEFPRLTHGVDDQKPEEGPLRKIFCYNRNQEKEEICPDGSVVKEQCVNNDSSFTVIAEKSSEKHADDNHCISSHLVEPVERAGDTRSLDPGTSPDSEVINSILDIQVGAMRQETLQDSVLASSEDFAASGNVTSSKKGRKKSKSNQVVSCSQEGGSSAPPCRNRSKSSKKHGRRRNVENQLGSSETFTSTGANVLNYSLNSKELSMEQVPLSTEIAFPEEALKADGILKVKECSKIDVGGVFSESENSKTLFPTQSARKKHPKISKSVKTSKGKYKAPGSRNNIKNASKEKVYQRKSVNKSKIKKAICDQAVTGMESHQVAGNCLVDKPDKSDDIIASTVAVNLNSVQGAVSEQYTPPRDAWVLCDDCHKWRRIPASLVDSLGHASCTWTCKDNVDKAFADCSIPQEKSNSEINAELEISDESGEENASNKRLTYRELGSFHPTTVNAVPQENKFASISSNQFLHRSRKTQTIDEIMVCHCKPALDGRLGCGDECLNRMLNIECVRGTCPCGDLCSNQQFQKRKYAKLRWVRCGKKGYGLQLLDNISKGQFLIEYVGEVLDMHAYEARQKDYALNGHRHFYFMTLNGSEVIDACGKGNLGRFINHSCDPNCRTEKWMVNGEICIGLFALRDIKKGEEVTFDYNYVRVFGAAAKKCYCGSSQCRGYIGGDPLNSEVIIQSDSDEEFPEPVMLRAYGRSLNNNLPTVVRSSDGAETQPSESMTAVKDKIDQPSSIAIIEPKISEEKEDPPSLSASTVSPLHSSLEFEDSKVVSPATLLPETTQHTEDVTSKAVFVDQTEISPVGNTSNKNTCSIESVAKSLFDDIDARKKSKLDAGEDKQVHLKPYPCMKTSRKPGSIKKGKVSSVEKVQMTNKPQISSFKPKRLIEGSPSNRFEAVEEKLNELLDAEGGISKRKDAPKGYLKLLLLTAASGASGSGEAIQSNRDLSMILDALLKTKSRVVLTDIINKNGLRMLHNIMKQYRSDFKKIPILRKLLKVLEYLVAREILTSEHINGGPPCPGMESLRESLLSLTEHDDKQVHQIARSFRDRWFPRPVRKFGYTEREDGRLEVYRGSNCSRFTVSHSYRHDLDSRPTEAIDCVKQSMPTSLPDTHPADICSVASTGGQSSSGQKNRKRKSRWDQPADTNLDLRSKEQKLESSLVQHFDSSQLNSVGVAPMLIDKVNGDDKDSSLSDLVCCRQEEDIKADSTVQDVPEDIPPGFSSPFNPPLASSSAFSTVLDPSQQSTGNLSCAFSTVGHPQERFISRLPVSYGIPFSIVQQYGTSHAENLECWDVAPGMPFHPFPPLPPYPRGEKGPPMSACGTAIRQSAQQGQVNSHDSRTSFSEESTPSTSTNVQQDLCIPLNNQQILKRVKESSYDLGRRYFRQQKWRNTKFGPPWLQRRSQWGYQGNFRSGSSAISDDNVLNEGINPYCSDEASVRADKANDDFYQHSLNQNQR</sequence>
<dbReference type="GeneID" id="111011870"/>
<evidence type="ECO:0000256" key="8">
    <source>
        <dbReference type="ARBA" id="ARBA00022771"/>
    </source>
</evidence>
<dbReference type="GO" id="GO:0046975">
    <property type="term" value="F:histone H3K36 methyltransferase activity"/>
    <property type="evidence" value="ECO:0007669"/>
    <property type="project" value="InterPro"/>
</dbReference>
<dbReference type="SMART" id="SM00570">
    <property type="entry name" value="AWS"/>
    <property type="match status" value="1"/>
</dbReference>
<evidence type="ECO:0000259" key="15">
    <source>
        <dbReference type="PROSITE" id="PS51215"/>
    </source>
</evidence>
<dbReference type="RefSeq" id="XP_022141511.1">
    <property type="nucleotide sequence ID" value="XM_022285819.1"/>
</dbReference>
<dbReference type="InterPro" id="IPR046341">
    <property type="entry name" value="SET_dom_sf"/>
</dbReference>
<dbReference type="OrthoDB" id="422362at2759"/>
<evidence type="ECO:0000256" key="7">
    <source>
        <dbReference type="ARBA" id="ARBA00022723"/>
    </source>
</evidence>
<keyword evidence="3" id="KW-0158">Chromosome</keyword>
<evidence type="ECO:0000259" key="12">
    <source>
        <dbReference type="PROSITE" id="PS50280"/>
    </source>
</evidence>
<keyword evidence="10" id="KW-0539">Nucleus</keyword>
<dbReference type="PANTHER" id="PTHR22884">
    <property type="entry name" value="SET DOMAIN PROTEINS"/>
    <property type="match status" value="1"/>
</dbReference>
<dbReference type="KEGG" id="mcha:111011870"/>
<feature type="region of interest" description="Disordered" evidence="11">
    <location>
        <begin position="881"/>
        <end position="918"/>
    </location>
</feature>
<accession>A0A6J1CJE3</accession>
<dbReference type="Pfam" id="PF17907">
    <property type="entry name" value="AWS"/>
    <property type="match status" value="1"/>
</dbReference>